<evidence type="ECO:0000256" key="2">
    <source>
        <dbReference type="ARBA" id="ARBA00022630"/>
    </source>
</evidence>
<evidence type="ECO:0000256" key="1">
    <source>
        <dbReference type="ARBA" id="ARBA00001917"/>
    </source>
</evidence>
<dbReference type="PANTHER" id="PTHR43567:SF1">
    <property type="entry name" value="FLAVOREDOXIN"/>
    <property type="match status" value="1"/>
</dbReference>
<evidence type="ECO:0000256" key="3">
    <source>
        <dbReference type="ARBA" id="ARBA00038054"/>
    </source>
</evidence>
<comment type="similarity">
    <text evidence="3">Belongs to the flavoredoxin family.</text>
</comment>
<dbReference type="SMART" id="SM00903">
    <property type="entry name" value="Flavin_Reduct"/>
    <property type="match status" value="1"/>
</dbReference>
<dbReference type="PANTHER" id="PTHR43567">
    <property type="entry name" value="FLAVOREDOXIN-RELATED-RELATED"/>
    <property type="match status" value="1"/>
</dbReference>
<dbReference type="Gene3D" id="2.30.110.10">
    <property type="entry name" value="Electron Transport, Fmn-binding Protein, Chain A"/>
    <property type="match status" value="1"/>
</dbReference>
<feature type="domain" description="Flavin reductase like" evidence="4">
    <location>
        <begin position="10"/>
        <end position="172"/>
    </location>
</feature>
<protein>
    <submittedName>
        <fullName evidence="5">Flavoredoxin</fullName>
    </submittedName>
</protein>
<accession>A0A5J4SEE9</accession>
<proteinExistence type="inferred from homology"/>
<comment type="caution">
    <text evidence="5">The sequence shown here is derived from an EMBL/GenBank/DDBJ whole genome shotgun (WGS) entry which is preliminary data.</text>
</comment>
<keyword evidence="2" id="KW-0285">Flavoprotein</keyword>
<dbReference type="InterPro" id="IPR052174">
    <property type="entry name" value="Flavoredoxin"/>
</dbReference>
<dbReference type="PROSITE" id="PS51257">
    <property type="entry name" value="PROKAR_LIPOPROTEIN"/>
    <property type="match status" value="1"/>
</dbReference>
<dbReference type="AlphaFoldDB" id="A0A5J4SEE9"/>
<evidence type="ECO:0000313" key="5">
    <source>
        <dbReference type="EMBL" id="KAA6344486.1"/>
    </source>
</evidence>
<dbReference type="Pfam" id="PF01613">
    <property type="entry name" value="Flavin_Reduct"/>
    <property type="match status" value="1"/>
</dbReference>
<dbReference type="EMBL" id="SNRY01000215">
    <property type="protein sequence ID" value="KAA6344486.1"/>
    <property type="molecule type" value="Genomic_DNA"/>
</dbReference>
<sequence>MKQDWKPGTMIYPLPALLISCGSNESEYNILTVAWTGTICSDPPMCYVSIRPNRHSYAIVKRNMEFVINLTTKDMAFATDWCGVRSGKDYNKFAEMKLTPGKCSVVSAPLIEESPLCMECRVKEIVSLGSHDMFIADVVNIRAEESYLNRETGKFELAENNPLVYVHGNYYGLGDMIGKFGWSVEKKKY</sequence>
<dbReference type="InterPro" id="IPR012349">
    <property type="entry name" value="Split_barrel_FMN-bd"/>
</dbReference>
<gene>
    <name evidence="5" type="ORF">EZS27_007892</name>
</gene>
<dbReference type="SUPFAM" id="SSF50475">
    <property type="entry name" value="FMN-binding split barrel"/>
    <property type="match status" value="1"/>
</dbReference>
<reference evidence="5" key="1">
    <citation type="submission" date="2019-03" db="EMBL/GenBank/DDBJ databases">
        <title>Single cell metagenomics reveals metabolic interactions within the superorganism composed of flagellate Streblomastix strix and complex community of Bacteroidetes bacteria on its surface.</title>
        <authorList>
            <person name="Treitli S.C."/>
            <person name="Kolisko M."/>
            <person name="Husnik F."/>
            <person name="Keeling P."/>
            <person name="Hampl V."/>
        </authorList>
    </citation>
    <scope>NUCLEOTIDE SEQUENCE</scope>
    <source>
        <strain evidence="5">STM</strain>
    </source>
</reference>
<dbReference type="InterPro" id="IPR002563">
    <property type="entry name" value="Flavin_Rdtase-like_dom"/>
</dbReference>
<organism evidence="5">
    <name type="scientific">termite gut metagenome</name>
    <dbReference type="NCBI Taxonomy" id="433724"/>
    <lineage>
        <taxon>unclassified sequences</taxon>
        <taxon>metagenomes</taxon>
        <taxon>organismal metagenomes</taxon>
    </lineage>
</organism>
<dbReference type="GO" id="GO:0010181">
    <property type="term" value="F:FMN binding"/>
    <property type="evidence" value="ECO:0007669"/>
    <property type="project" value="InterPro"/>
</dbReference>
<comment type="cofactor">
    <cofactor evidence="1">
        <name>FMN</name>
        <dbReference type="ChEBI" id="CHEBI:58210"/>
    </cofactor>
</comment>
<name>A0A5J4SEE9_9ZZZZ</name>
<evidence type="ECO:0000259" key="4">
    <source>
        <dbReference type="SMART" id="SM00903"/>
    </source>
</evidence>